<gene>
    <name evidence="6" type="ORF">ACHAWU_008341</name>
</gene>
<sequence length="368" mass="39950">MRFKSRMAYEHVQLLHNVIVPISRLTGGGGGLDGSRSIGSGTTMYLDPEVLRITSRGGAGRTSDGGGGAGSSSQLGGGVGGEYGIEGISCFTELIAMHGIFLDLKIESIADNVIVFDIDLVQLRTALAATLQSLGAGDSAKSTPLHNSGGDDYRKNSSFSSRSRSSSSFYSTPSVIVVMKLAKRGGLPCLCLDTSCANGTLDIHHAVPVRILRAEEWQNHLPPVVPHPDVQLEFQLDRPFRPVIERLKALSPTIYMEGSMAGELVLRIDNDAVAIKTFYDKLIPRVDDEASHSRTEVPASCTLKVDSKKLLASLQWQSSMTRSSVSSYILCMIENEMLVVHVLLNPEDVGFFTYYIPVHYLSHDNMMD</sequence>
<evidence type="ECO:0000313" key="6">
    <source>
        <dbReference type="EMBL" id="KAL3758587.1"/>
    </source>
</evidence>
<evidence type="ECO:0000313" key="7">
    <source>
        <dbReference type="Proteomes" id="UP001530293"/>
    </source>
</evidence>
<dbReference type="InterPro" id="IPR007150">
    <property type="entry name" value="HUS1/Mec3"/>
</dbReference>
<dbReference type="PIRSF" id="PIRSF011312">
    <property type="entry name" value="Cell_cycle_HUS1"/>
    <property type="match status" value="1"/>
</dbReference>
<dbReference type="GO" id="GO:0005634">
    <property type="term" value="C:nucleus"/>
    <property type="evidence" value="ECO:0007669"/>
    <property type="project" value="UniProtKB-SubCell"/>
</dbReference>
<dbReference type="Gene3D" id="3.70.10.10">
    <property type="match status" value="1"/>
</dbReference>
<dbReference type="EMBL" id="JALLBG020000228">
    <property type="protein sequence ID" value="KAL3758587.1"/>
    <property type="molecule type" value="Genomic_DNA"/>
</dbReference>
<dbReference type="AlphaFoldDB" id="A0ABD3M8Q3"/>
<dbReference type="GO" id="GO:0000077">
    <property type="term" value="P:DNA damage checkpoint signaling"/>
    <property type="evidence" value="ECO:0007669"/>
    <property type="project" value="UniProtKB-ARBA"/>
</dbReference>
<keyword evidence="3" id="KW-0539">Nucleus</keyword>
<organism evidence="6 7">
    <name type="scientific">Discostella pseudostelligera</name>
    <dbReference type="NCBI Taxonomy" id="259834"/>
    <lineage>
        <taxon>Eukaryota</taxon>
        <taxon>Sar</taxon>
        <taxon>Stramenopiles</taxon>
        <taxon>Ochrophyta</taxon>
        <taxon>Bacillariophyta</taxon>
        <taxon>Coscinodiscophyceae</taxon>
        <taxon>Thalassiosirophycidae</taxon>
        <taxon>Stephanodiscales</taxon>
        <taxon>Stephanodiscaceae</taxon>
        <taxon>Discostella</taxon>
    </lineage>
</organism>
<dbReference type="PANTHER" id="PTHR12900">
    <property type="entry name" value="MITOTIC AND DNA DAMAGE CHECKPOINT PROTEIN HUS1"/>
    <property type="match status" value="1"/>
</dbReference>
<evidence type="ECO:0000256" key="3">
    <source>
        <dbReference type="ARBA" id="ARBA00023242"/>
    </source>
</evidence>
<dbReference type="Pfam" id="PF04005">
    <property type="entry name" value="Hus1"/>
    <property type="match status" value="1"/>
</dbReference>
<evidence type="ECO:0000256" key="2">
    <source>
        <dbReference type="ARBA" id="ARBA00005563"/>
    </source>
</evidence>
<protein>
    <recommendedName>
        <fullName evidence="4">Checkpoint protein</fullName>
    </recommendedName>
</protein>
<comment type="subcellular location">
    <subcellularLocation>
        <location evidence="1">Nucleus</location>
    </subcellularLocation>
</comment>
<dbReference type="InterPro" id="IPR016580">
    <property type="entry name" value="HUS1"/>
</dbReference>
<comment type="similarity">
    <text evidence="2 4">Belongs to the HUS1 family.</text>
</comment>
<dbReference type="PANTHER" id="PTHR12900:SF0">
    <property type="entry name" value="CHECKPOINT PROTEIN"/>
    <property type="match status" value="1"/>
</dbReference>
<keyword evidence="7" id="KW-1185">Reference proteome</keyword>
<name>A0ABD3M8Q3_9STRA</name>
<dbReference type="Proteomes" id="UP001530293">
    <property type="component" value="Unassembled WGS sequence"/>
</dbReference>
<feature type="compositionally biased region" description="Low complexity" evidence="5">
    <location>
        <begin position="157"/>
        <end position="168"/>
    </location>
</feature>
<accession>A0ABD3M8Q3</accession>
<dbReference type="GO" id="GO:0006259">
    <property type="term" value="P:DNA metabolic process"/>
    <property type="evidence" value="ECO:0007669"/>
    <property type="project" value="UniProtKB-ARBA"/>
</dbReference>
<evidence type="ECO:0000256" key="4">
    <source>
        <dbReference type="PIRNR" id="PIRNR011312"/>
    </source>
</evidence>
<feature type="region of interest" description="Disordered" evidence="5">
    <location>
        <begin position="136"/>
        <end position="168"/>
    </location>
</feature>
<comment type="caution">
    <text evidence="6">The sequence shown here is derived from an EMBL/GenBank/DDBJ whole genome shotgun (WGS) entry which is preliminary data.</text>
</comment>
<reference evidence="6 7" key="1">
    <citation type="submission" date="2024-10" db="EMBL/GenBank/DDBJ databases">
        <title>Updated reference genomes for cyclostephanoid diatoms.</title>
        <authorList>
            <person name="Roberts W.R."/>
            <person name="Alverson A.J."/>
        </authorList>
    </citation>
    <scope>NUCLEOTIDE SEQUENCE [LARGE SCALE GENOMIC DNA]</scope>
    <source>
        <strain evidence="6 7">AJA232-27</strain>
    </source>
</reference>
<evidence type="ECO:0000256" key="5">
    <source>
        <dbReference type="SAM" id="MobiDB-lite"/>
    </source>
</evidence>
<evidence type="ECO:0000256" key="1">
    <source>
        <dbReference type="ARBA" id="ARBA00004123"/>
    </source>
</evidence>
<proteinExistence type="inferred from homology"/>